<name>A0A7C1VLT1_DESA2</name>
<organism evidence="2">
    <name type="scientific">Desulfofervidus auxilii</name>
    <dbReference type="NCBI Taxonomy" id="1621989"/>
    <lineage>
        <taxon>Bacteria</taxon>
        <taxon>Pseudomonadati</taxon>
        <taxon>Thermodesulfobacteriota</taxon>
        <taxon>Candidatus Desulfofervidia</taxon>
        <taxon>Candidatus Desulfofervidales</taxon>
        <taxon>Candidatus Desulfofervidaceae</taxon>
        <taxon>Candidatus Desulfofervidus</taxon>
    </lineage>
</organism>
<dbReference type="GO" id="GO:0003677">
    <property type="term" value="F:DNA binding"/>
    <property type="evidence" value="ECO:0007669"/>
    <property type="project" value="InterPro"/>
</dbReference>
<dbReference type="InterPro" id="IPR007560">
    <property type="entry name" value="Restrct_endonuc_IV_Mrr"/>
</dbReference>
<gene>
    <name evidence="2" type="ORF">ENI35_00040</name>
</gene>
<accession>A0A7C1VLT1</accession>
<feature type="domain" description="Restriction endonuclease type IV Mrr" evidence="1">
    <location>
        <begin position="23"/>
        <end position="162"/>
    </location>
</feature>
<reference evidence="2" key="1">
    <citation type="journal article" date="2020" name="mSystems">
        <title>Genome- and Community-Level Interaction Insights into Carbon Utilization and Element Cycling Functions of Hydrothermarchaeota in Hydrothermal Sediment.</title>
        <authorList>
            <person name="Zhou Z."/>
            <person name="Liu Y."/>
            <person name="Xu W."/>
            <person name="Pan J."/>
            <person name="Luo Z.H."/>
            <person name="Li M."/>
        </authorList>
    </citation>
    <scope>NUCLEOTIDE SEQUENCE [LARGE SCALE GENOMIC DNA]</scope>
    <source>
        <strain evidence="2">HyVt-389</strain>
    </source>
</reference>
<sequence length="193" mass="22225">MAKGKKKTNFISVDLDKINIDTLRKLDEPQLRTVIISLLKYIDAQNITNMHGSREKGIDVYFETLDIFGNKLRWGIQVKTEDLICSARSSNKNVVTILNQVQMAFSKRIRIMTSDRPGEVYIDGFYIITSGNVTSEAVEYIYDNRNKYPNIHIIDGNSLMEIIKNKDYLKQRKIEFPIGSPKVLFNDNSLLKD</sequence>
<dbReference type="Gene3D" id="3.40.1350.10">
    <property type="match status" value="1"/>
</dbReference>
<proteinExistence type="predicted"/>
<dbReference type="Pfam" id="PF04471">
    <property type="entry name" value="Mrr_cat"/>
    <property type="match status" value="1"/>
</dbReference>
<dbReference type="EMBL" id="DRIH01000002">
    <property type="protein sequence ID" value="HEC67204.1"/>
    <property type="molecule type" value="Genomic_DNA"/>
</dbReference>
<evidence type="ECO:0000313" key="2">
    <source>
        <dbReference type="EMBL" id="HEC67204.1"/>
    </source>
</evidence>
<dbReference type="GO" id="GO:0004519">
    <property type="term" value="F:endonuclease activity"/>
    <property type="evidence" value="ECO:0007669"/>
    <property type="project" value="InterPro"/>
</dbReference>
<dbReference type="Proteomes" id="UP000885738">
    <property type="component" value="Unassembled WGS sequence"/>
</dbReference>
<dbReference type="AlphaFoldDB" id="A0A7C1VLT1"/>
<evidence type="ECO:0000259" key="1">
    <source>
        <dbReference type="Pfam" id="PF04471"/>
    </source>
</evidence>
<comment type="caution">
    <text evidence="2">The sequence shown here is derived from an EMBL/GenBank/DDBJ whole genome shotgun (WGS) entry which is preliminary data.</text>
</comment>
<protein>
    <recommendedName>
        <fullName evidence="1">Restriction endonuclease type IV Mrr domain-containing protein</fullName>
    </recommendedName>
</protein>
<dbReference type="InterPro" id="IPR011856">
    <property type="entry name" value="tRNA_endonuc-like_dom_sf"/>
</dbReference>
<dbReference type="GO" id="GO:0009307">
    <property type="term" value="P:DNA restriction-modification system"/>
    <property type="evidence" value="ECO:0007669"/>
    <property type="project" value="InterPro"/>
</dbReference>